<evidence type="ECO:0000259" key="1">
    <source>
        <dbReference type="Pfam" id="PF00535"/>
    </source>
</evidence>
<name>A0A927IGD4_9BACT</name>
<dbReference type="Proteomes" id="UP000622317">
    <property type="component" value="Unassembled WGS sequence"/>
</dbReference>
<proteinExistence type="predicted"/>
<comment type="caution">
    <text evidence="2">The sequence shown here is derived from an EMBL/GenBank/DDBJ whole genome shotgun (WGS) entry which is preliminary data.</text>
</comment>
<dbReference type="GO" id="GO:0016758">
    <property type="term" value="F:hexosyltransferase activity"/>
    <property type="evidence" value="ECO:0007669"/>
    <property type="project" value="UniProtKB-ARBA"/>
</dbReference>
<dbReference type="InterPro" id="IPR001173">
    <property type="entry name" value="Glyco_trans_2-like"/>
</dbReference>
<dbReference type="PANTHER" id="PTHR22916:SF3">
    <property type="entry name" value="UDP-GLCNAC:BETAGAL BETA-1,3-N-ACETYLGLUCOSAMINYLTRANSFERASE-LIKE PROTEIN 1"/>
    <property type="match status" value="1"/>
</dbReference>
<protein>
    <submittedName>
        <fullName evidence="2">Glycosyltransferase family 2 protein</fullName>
    </submittedName>
</protein>
<keyword evidence="3" id="KW-1185">Reference proteome</keyword>
<feature type="domain" description="Glycosyltransferase 2-like" evidence="1">
    <location>
        <begin position="5"/>
        <end position="156"/>
    </location>
</feature>
<dbReference type="InterPro" id="IPR029044">
    <property type="entry name" value="Nucleotide-diphossugar_trans"/>
</dbReference>
<dbReference type="Gene3D" id="3.90.550.10">
    <property type="entry name" value="Spore Coat Polysaccharide Biosynthesis Protein SpsA, Chain A"/>
    <property type="match status" value="1"/>
</dbReference>
<dbReference type="PANTHER" id="PTHR22916">
    <property type="entry name" value="GLYCOSYLTRANSFERASE"/>
    <property type="match status" value="1"/>
</dbReference>
<evidence type="ECO:0000313" key="2">
    <source>
        <dbReference type="EMBL" id="MBD5781077.1"/>
    </source>
</evidence>
<dbReference type="Pfam" id="PF00535">
    <property type="entry name" value="Glycos_transf_2"/>
    <property type="match status" value="1"/>
</dbReference>
<dbReference type="RefSeq" id="WP_191618183.1">
    <property type="nucleotide sequence ID" value="NZ_JACYFG010000039.1"/>
</dbReference>
<reference evidence="2" key="1">
    <citation type="submission" date="2020-09" db="EMBL/GenBank/DDBJ databases">
        <title>Pelagicoccus enzymogenes sp. nov. with an EPS production, isolated from marine sediment.</title>
        <authorList>
            <person name="Feng X."/>
        </authorList>
    </citation>
    <scope>NUCLEOTIDE SEQUENCE</scope>
    <source>
        <strain evidence="2">NFK12</strain>
    </source>
</reference>
<accession>A0A927IGD4</accession>
<evidence type="ECO:0000313" key="3">
    <source>
        <dbReference type="Proteomes" id="UP000622317"/>
    </source>
</evidence>
<sequence length="318" mass="37013">MPFFSIIIPTYNRPDYLDIAINSVRDQTYNDYELIITDDASSDTKTRTLLENYVNSSSNIKAIFHQKNLGICEARNSALKIAKGKYIVLLDSDDYIFPWTLQTYFDTITKFNFPSFIAGPSAVMHEDCKQPKSYEVKKLQAERFKNYFEYRNSTKNWWFAPSGTAIKKESIDRAGRFWSGRDICEDIDLWHKLGIEPNFIKINSPNTYGYRVHNGGIHNNLKPYYSGLLRMIHQEKSGIYPGGKAYRKLRNSILYTHVRMHTIEMQENGLYKQAIKLYIKTLTANITLLRIKYLLGFLMLIPYNLIKGPKNRPPLTKL</sequence>
<dbReference type="AlphaFoldDB" id="A0A927IGD4"/>
<organism evidence="2 3">
    <name type="scientific">Pelagicoccus enzymogenes</name>
    <dbReference type="NCBI Taxonomy" id="2773457"/>
    <lineage>
        <taxon>Bacteria</taxon>
        <taxon>Pseudomonadati</taxon>
        <taxon>Verrucomicrobiota</taxon>
        <taxon>Opitutia</taxon>
        <taxon>Puniceicoccales</taxon>
        <taxon>Pelagicoccaceae</taxon>
        <taxon>Pelagicoccus</taxon>
    </lineage>
</organism>
<dbReference type="SUPFAM" id="SSF53448">
    <property type="entry name" value="Nucleotide-diphospho-sugar transferases"/>
    <property type="match status" value="1"/>
</dbReference>
<dbReference type="EMBL" id="JACYFG010000039">
    <property type="protein sequence ID" value="MBD5781077.1"/>
    <property type="molecule type" value="Genomic_DNA"/>
</dbReference>
<gene>
    <name evidence="2" type="ORF">IEN85_16380</name>
</gene>